<organism evidence="6 7">
    <name type="scientific">Edaphochlamys debaryana</name>
    <dbReference type="NCBI Taxonomy" id="47281"/>
    <lineage>
        <taxon>Eukaryota</taxon>
        <taxon>Viridiplantae</taxon>
        <taxon>Chlorophyta</taxon>
        <taxon>core chlorophytes</taxon>
        <taxon>Chlorophyceae</taxon>
        <taxon>CS clade</taxon>
        <taxon>Chlamydomonadales</taxon>
        <taxon>Chlamydomonadales incertae sedis</taxon>
        <taxon>Edaphochlamys</taxon>
    </lineage>
</organism>
<dbReference type="CDD" id="cd00024">
    <property type="entry name" value="CD_CSD"/>
    <property type="match status" value="1"/>
</dbReference>
<keyword evidence="2 3" id="KW-0040">ANK repeat</keyword>
<dbReference type="SUPFAM" id="SSF48403">
    <property type="entry name" value="Ankyrin repeat"/>
    <property type="match status" value="1"/>
</dbReference>
<dbReference type="SUPFAM" id="SSF54160">
    <property type="entry name" value="Chromo domain-like"/>
    <property type="match status" value="2"/>
</dbReference>
<feature type="region of interest" description="Disordered" evidence="4">
    <location>
        <begin position="398"/>
        <end position="432"/>
    </location>
</feature>
<feature type="compositionally biased region" description="Gly residues" evidence="4">
    <location>
        <begin position="402"/>
        <end position="422"/>
    </location>
</feature>
<dbReference type="GO" id="GO:0085020">
    <property type="term" value="P:protein K6-linked ubiquitination"/>
    <property type="evidence" value="ECO:0007669"/>
    <property type="project" value="TreeGrafter"/>
</dbReference>
<dbReference type="SMART" id="SM00248">
    <property type="entry name" value="ANK"/>
    <property type="match status" value="2"/>
</dbReference>
<sequence length="432" mass="46392">MLLRAQLPVGALPPRSCAGAPACVPRARPLVASGRLIPQQSQQRLAPIARASSPLAPLTYVEGYKEVEKIAGARLIADGDKPRIEYLTKWKDGSEDTWEAAADLSEDLVRDYEEKWWAAARKADVDTMIDMLAGGRELLALAVDENRRSALHFAAALGSADCTRLMVEAGAELDLQDREGYTPLHMAAGYMHTPSMAVLLEAGANPEIKDSQGRDVVSLIDNLRNSMPLNMATVQRRLALEEVANCLTDRLYDEVPPSNILNSRPSPDGASREFLVSFADGRDDEWVPERNVAPDLLEDYLAGLEYAEAEEVLDVVQVRTERRFKVKWSDGYPTSWEPEEHVPPELIAVFAQKNPDLFTQRTSAEASSSAAAAGGWEQLGISEGAGDEYVTQASPVAYAKGPGAGAGPSGAGGSGIGNGNGVGTREPVGAAR</sequence>
<name>A0A835XNJ7_9CHLO</name>
<dbReference type="InterPro" id="IPR036770">
    <property type="entry name" value="Ankyrin_rpt-contain_sf"/>
</dbReference>
<dbReference type="OrthoDB" id="341259at2759"/>
<dbReference type="Pfam" id="PF12796">
    <property type="entry name" value="Ank_2"/>
    <property type="match status" value="1"/>
</dbReference>
<protein>
    <recommendedName>
        <fullName evidence="5">Chromo domain-containing protein</fullName>
    </recommendedName>
</protein>
<accession>A0A835XNJ7</accession>
<feature type="repeat" description="ANK" evidence="3">
    <location>
        <begin position="146"/>
        <end position="178"/>
    </location>
</feature>
<evidence type="ECO:0000256" key="3">
    <source>
        <dbReference type="PROSITE-ProRule" id="PRU00023"/>
    </source>
</evidence>
<dbReference type="PANTHER" id="PTHR24171">
    <property type="entry name" value="ANKYRIN REPEAT DOMAIN-CONTAINING PROTEIN 39-RELATED"/>
    <property type="match status" value="1"/>
</dbReference>
<dbReference type="EMBL" id="JAEHOE010000118">
    <property type="protein sequence ID" value="KAG2486053.1"/>
    <property type="molecule type" value="Genomic_DNA"/>
</dbReference>
<feature type="domain" description="Chromo" evidence="5">
    <location>
        <begin position="65"/>
        <end position="104"/>
    </location>
</feature>
<comment type="caution">
    <text evidence="6">The sequence shown here is derived from an EMBL/GenBank/DDBJ whole genome shotgun (WGS) entry which is preliminary data.</text>
</comment>
<dbReference type="AlphaFoldDB" id="A0A835XNJ7"/>
<dbReference type="GO" id="GO:0004842">
    <property type="term" value="F:ubiquitin-protein transferase activity"/>
    <property type="evidence" value="ECO:0007669"/>
    <property type="project" value="TreeGrafter"/>
</dbReference>
<keyword evidence="7" id="KW-1185">Reference proteome</keyword>
<evidence type="ECO:0000313" key="7">
    <source>
        <dbReference type="Proteomes" id="UP000612055"/>
    </source>
</evidence>
<dbReference type="Gene3D" id="1.25.40.20">
    <property type="entry name" value="Ankyrin repeat-containing domain"/>
    <property type="match status" value="1"/>
</dbReference>
<evidence type="ECO:0000256" key="2">
    <source>
        <dbReference type="ARBA" id="ARBA00023043"/>
    </source>
</evidence>
<reference evidence="6" key="1">
    <citation type="journal article" date="2020" name="bioRxiv">
        <title>Comparative genomics of Chlamydomonas.</title>
        <authorList>
            <person name="Craig R.J."/>
            <person name="Hasan A.R."/>
            <person name="Ness R.W."/>
            <person name="Keightley P.D."/>
        </authorList>
    </citation>
    <scope>NUCLEOTIDE SEQUENCE</scope>
    <source>
        <strain evidence="6">CCAP 11/70</strain>
    </source>
</reference>
<evidence type="ECO:0000259" key="5">
    <source>
        <dbReference type="PROSITE" id="PS50013"/>
    </source>
</evidence>
<dbReference type="SMART" id="SM00298">
    <property type="entry name" value="CHROMO"/>
    <property type="match status" value="3"/>
</dbReference>
<proteinExistence type="predicted"/>
<dbReference type="PROSITE" id="PS50088">
    <property type="entry name" value="ANK_REPEAT"/>
    <property type="match status" value="2"/>
</dbReference>
<dbReference type="PANTHER" id="PTHR24171:SF8">
    <property type="entry name" value="BRCA1-ASSOCIATED RING DOMAIN PROTEIN 1"/>
    <property type="match status" value="1"/>
</dbReference>
<dbReference type="Proteomes" id="UP000612055">
    <property type="component" value="Unassembled WGS sequence"/>
</dbReference>
<dbReference type="InterPro" id="IPR016197">
    <property type="entry name" value="Chromo-like_dom_sf"/>
</dbReference>
<evidence type="ECO:0000256" key="1">
    <source>
        <dbReference type="ARBA" id="ARBA00022737"/>
    </source>
</evidence>
<evidence type="ECO:0000256" key="4">
    <source>
        <dbReference type="SAM" id="MobiDB-lite"/>
    </source>
</evidence>
<dbReference type="InterPro" id="IPR002110">
    <property type="entry name" value="Ankyrin_rpt"/>
</dbReference>
<evidence type="ECO:0000313" key="6">
    <source>
        <dbReference type="EMBL" id="KAG2486053.1"/>
    </source>
</evidence>
<dbReference type="PROSITE" id="PS50297">
    <property type="entry name" value="ANK_REP_REGION"/>
    <property type="match status" value="2"/>
</dbReference>
<gene>
    <name evidence="6" type="ORF">HYH03_015259</name>
</gene>
<keyword evidence="1" id="KW-0677">Repeat</keyword>
<feature type="repeat" description="ANK" evidence="3">
    <location>
        <begin position="179"/>
        <end position="211"/>
    </location>
</feature>
<dbReference type="PROSITE" id="PS50013">
    <property type="entry name" value="CHROMO_2"/>
    <property type="match status" value="1"/>
</dbReference>
<dbReference type="InterPro" id="IPR000953">
    <property type="entry name" value="Chromo/chromo_shadow_dom"/>
</dbReference>
<dbReference type="Gene3D" id="2.40.50.40">
    <property type="match status" value="3"/>
</dbReference>